<sequence>MDDMTGPPWGRLAVEQYFVTNWNHSSTETPDQQRIRLVAGFLELNLIPVQWVEDWESLTYPPRAPTAEEIDTILRPYRVDALRWRANNMFHDQTSPVLLRTYYSTEQGERAEHDELVNIWVDIDLFEAES</sequence>
<evidence type="ECO:0000313" key="2">
    <source>
        <dbReference type="Proteomes" id="UP001154252"/>
    </source>
</evidence>
<evidence type="ECO:0000313" key="1">
    <source>
        <dbReference type="EMBL" id="CAG8889666.1"/>
    </source>
</evidence>
<dbReference type="AlphaFoldDB" id="A0A9W4K8K7"/>
<gene>
    <name evidence="1" type="ORF">PEGY_LOCUS1917</name>
</gene>
<accession>A0A9W4K8K7</accession>
<comment type="caution">
    <text evidence="1">The sequence shown here is derived from an EMBL/GenBank/DDBJ whole genome shotgun (WGS) entry which is preliminary data.</text>
</comment>
<keyword evidence="2" id="KW-1185">Reference proteome</keyword>
<dbReference type="EMBL" id="CAJVRC010000843">
    <property type="protein sequence ID" value="CAG8889666.1"/>
    <property type="molecule type" value="Genomic_DNA"/>
</dbReference>
<protein>
    <submittedName>
        <fullName evidence="1">Uncharacterized protein</fullName>
    </submittedName>
</protein>
<dbReference type="OrthoDB" id="4364812at2759"/>
<reference evidence="1" key="1">
    <citation type="submission" date="2021-07" db="EMBL/GenBank/DDBJ databases">
        <authorList>
            <person name="Branca A.L. A."/>
        </authorList>
    </citation>
    <scope>NUCLEOTIDE SEQUENCE</scope>
</reference>
<proteinExistence type="predicted"/>
<name>A0A9W4K8K7_9EURO</name>
<organism evidence="1 2">
    <name type="scientific">Penicillium egyptiacum</name>
    <dbReference type="NCBI Taxonomy" id="1303716"/>
    <lineage>
        <taxon>Eukaryota</taxon>
        <taxon>Fungi</taxon>
        <taxon>Dikarya</taxon>
        <taxon>Ascomycota</taxon>
        <taxon>Pezizomycotina</taxon>
        <taxon>Eurotiomycetes</taxon>
        <taxon>Eurotiomycetidae</taxon>
        <taxon>Eurotiales</taxon>
        <taxon>Aspergillaceae</taxon>
        <taxon>Penicillium</taxon>
    </lineage>
</organism>
<dbReference type="Proteomes" id="UP001154252">
    <property type="component" value="Unassembled WGS sequence"/>
</dbReference>